<keyword evidence="3" id="KW-0949">S-adenosyl-L-methionine</keyword>
<dbReference type="GO" id="GO:0042364">
    <property type="term" value="P:water-soluble vitamin biosynthetic process"/>
    <property type="evidence" value="ECO:0007669"/>
    <property type="project" value="UniProtKB-ARBA"/>
</dbReference>
<accession>F8AB09</accession>
<dbReference type="OrthoDB" id="3320990at2"/>
<dbReference type="GO" id="GO:0046872">
    <property type="term" value="F:metal ion binding"/>
    <property type="evidence" value="ECO:0007669"/>
    <property type="project" value="UniProtKB-KW"/>
</dbReference>
<keyword evidence="6" id="KW-0411">Iron-sulfur</keyword>
<dbReference type="InParanoid" id="F8AB09"/>
<dbReference type="FunCoup" id="F8AB09">
    <property type="interactions" value="98"/>
</dbReference>
<evidence type="ECO:0000256" key="6">
    <source>
        <dbReference type="ARBA" id="ARBA00023014"/>
    </source>
</evidence>
<dbReference type="InterPro" id="IPR034428">
    <property type="entry name" value="ThiH/NoCL/HydG-like"/>
</dbReference>
<dbReference type="InterPro" id="IPR006638">
    <property type="entry name" value="Elp3/MiaA/NifB-like_rSAM"/>
</dbReference>
<evidence type="ECO:0000256" key="4">
    <source>
        <dbReference type="ARBA" id="ARBA00022723"/>
    </source>
</evidence>
<dbReference type="InterPro" id="IPR058240">
    <property type="entry name" value="rSAM_sf"/>
</dbReference>
<comment type="cofactor">
    <cofactor evidence="7">
        <name>[2Fe-2S] cluster</name>
        <dbReference type="ChEBI" id="CHEBI:190135"/>
    </cofactor>
</comment>
<dbReference type="PaxDb" id="667014-Thein_0493"/>
<dbReference type="SUPFAM" id="SSF102114">
    <property type="entry name" value="Radical SAM enzymes"/>
    <property type="match status" value="1"/>
</dbReference>
<dbReference type="KEGG" id="tid:Thein_0493"/>
<evidence type="ECO:0000256" key="7">
    <source>
        <dbReference type="ARBA" id="ARBA00034078"/>
    </source>
</evidence>
<evidence type="ECO:0000259" key="9">
    <source>
        <dbReference type="PROSITE" id="PS51918"/>
    </source>
</evidence>
<reference evidence="11" key="1">
    <citation type="submission" date="2011-04" db="EMBL/GenBank/DDBJ databases">
        <title>The complete genome of Thermodesulfatator indicus DSM 15286.</title>
        <authorList>
            <person name="Lucas S."/>
            <person name="Copeland A."/>
            <person name="Lapidus A."/>
            <person name="Bruce D."/>
            <person name="Goodwin L."/>
            <person name="Pitluck S."/>
            <person name="Peters L."/>
            <person name="Kyrpides N."/>
            <person name="Mavromatis K."/>
            <person name="Pagani I."/>
            <person name="Ivanova N."/>
            <person name="Saunders L."/>
            <person name="Detter J.C."/>
            <person name="Tapia R."/>
            <person name="Han C."/>
            <person name="Land M."/>
            <person name="Hauser L."/>
            <person name="Markowitz V."/>
            <person name="Cheng J.-F."/>
            <person name="Hugenholtz P."/>
            <person name="Woyke T."/>
            <person name="Wu D."/>
            <person name="Spring S."/>
            <person name="Schroeder M."/>
            <person name="Brambilla E."/>
            <person name="Klenk H.-P."/>
            <person name="Eisen J.A."/>
        </authorList>
    </citation>
    <scope>NUCLEOTIDE SEQUENCE [LARGE SCALE GENOMIC DNA]</scope>
    <source>
        <strain evidence="11">DSM 15286 / JCM 11887 / CIR29812</strain>
    </source>
</reference>
<organism evidence="10 11">
    <name type="scientific">Thermodesulfatator indicus (strain DSM 15286 / JCM 11887 / CIR29812)</name>
    <dbReference type="NCBI Taxonomy" id="667014"/>
    <lineage>
        <taxon>Bacteria</taxon>
        <taxon>Pseudomonadati</taxon>
        <taxon>Thermodesulfobacteriota</taxon>
        <taxon>Thermodesulfobacteria</taxon>
        <taxon>Thermodesulfobacteriales</taxon>
        <taxon>Thermodesulfatatoraceae</taxon>
        <taxon>Thermodesulfatator</taxon>
    </lineage>
</organism>
<feature type="coiled-coil region" evidence="8">
    <location>
        <begin position="124"/>
        <end position="151"/>
    </location>
</feature>
<evidence type="ECO:0000256" key="1">
    <source>
        <dbReference type="ARBA" id="ARBA00001966"/>
    </source>
</evidence>
<keyword evidence="5" id="KW-0408">Iron</keyword>
<dbReference type="InterPro" id="IPR007197">
    <property type="entry name" value="rSAM"/>
</dbReference>
<dbReference type="eggNOG" id="COG0502">
    <property type="taxonomic scope" value="Bacteria"/>
</dbReference>
<dbReference type="InterPro" id="IPR024007">
    <property type="entry name" value="FeFe-hyd_mat_HydG"/>
</dbReference>
<dbReference type="STRING" id="667014.Thein_0493"/>
<dbReference type="SFLD" id="SFLDS00029">
    <property type="entry name" value="Radical_SAM"/>
    <property type="match status" value="1"/>
</dbReference>
<dbReference type="SMART" id="SM00729">
    <property type="entry name" value="Elp3"/>
    <property type="match status" value="1"/>
</dbReference>
<dbReference type="AlphaFoldDB" id="F8AB09"/>
<feature type="domain" description="Radical SAM core" evidence="9">
    <location>
        <begin position="99"/>
        <end position="333"/>
    </location>
</feature>
<dbReference type="RefSeq" id="WP_013907120.1">
    <property type="nucleotide sequence ID" value="NC_015681.1"/>
</dbReference>
<dbReference type="NCBIfam" id="TIGR03955">
    <property type="entry name" value="rSAM_HydG"/>
    <property type="match status" value="1"/>
</dbReference>
<evidence type="ECO:0000256" key="5">
    <source>
        <dbReference type="ARBA" id="ARBA00023004"/>
    </source>
</evidence>
<dbReference type="Proteomes" id="UP000006793">
    <property type="component" value="Chromosome"/>
</dbReference>
<reference evidence="10 11" key="2">
    <citation type="journal article" date="2012" name="Stand. Genomic Sci.">
        <title>Complete genome sequence of the thermophilic sulfate-reducing ocean bacterium Thermodesulfatator indicus type strain (CIR29812(T)).</title>
        <authorList>
            <person name="Anderson I."/>
            <person name="Saunders E."/>
            <person name="Lapidus A."/>
            <person name="Nolan M."/>
            <person name="Lucas S."/>
            <person name="Tice H."/>
            <person name="Del Rio T.G."/>
            <person name="Cheng J.F."/>
            <person name="Han C."/>
            <person name="Tapia R."/>
            <person name="Goodwin L.A."/>
            <person name="Pitluck S."/>
            <person name="Liolios K."/>
            <person name="Mavromatis K."/>
            <person name="Pagani I."/>
            <person name="Ivanova N."/>
            <person name="Mikhailova N."/>
            <person name="Pati A."/>
            <person name="Chen A."/>
            <person name="Palaniappan K."/>
            <person name="Land M."/>
            <person name="Hauser L."/>
            <person name="Jeffries C.D."/>
            <person name="Chang Y.J."/>
            <person name="Brambilla E.M."/>
            <person name="Rohde M."/>
            <person name="Spring S."/>
            <person name="Goker M."/>
            <person name="Detter J.C."/>
            <person name="Woyke T."/>
            <person name="Bristow J."/>
            <person name="Eisen J.A."/>
            <person name="Markowitz V."/>
            <person name="Hugenholtz P."/>
            <person name="Kyrpides N.C."/>
            <person name="Klenk H.P."/>
        </authorList>
    </citation>
    <scope>NUCLEOTIDE SEQUENCE [LARGE SCALE GENOMIC DNA]</scope>
    <source>
        <strain evidence="11">DSM 15286 / JCM 11887 / CIR29812</strain>
    </source>
</reference>
<dbReference type="PANTHER" id="PTHR43583:SF2">
    <property type="entry name" value="THIAZOLE BIOSYNTHESIS PROTEIN"/>
    <property type="match status" value="1"/>
</dbReference>
<sequence>MLTKEEKAWREVRLNQILKWEENCPYEDFIDDEKIWSIIEAKKEPERQEILEIIEKAKENAYTGAMLAPEEVAALANTKDPDLWEAIFEAATWIKNTVYGSRIVLFSPLYISSPCVNNCAYCGFRQSNEAVKKKTLTMEELEDEIRVLTGMGQKRLIVVYGEHPVSDVKFMCETIEKIYSLKFGKGEIRRVNVNAPPLFKEEYEEIKTVGIGTYQVFQETYHHETYRRMHPKGTLKGEYKWRLFALHRALEADIDDVAIGVLLGLYDWRFELLGLLYHAYSLEKEFGVGTHTISYPRLEPAVNTPITTKSSYLVSDEDFKKIVAIIRLMCPYTGSILTAREPASLRQEVLKKCGVSQMDAGTRIAVGGYAEMEKEHIPEKQQFMIQDTRSLDEFILDLCREGYLPSFCTACYREGRTGDNFMPLAKHATVKNFCIANGILTFKEYLLDYASPEVKELGEKVIIPEYLKWLEDNIPRAAERVKELLKREEKGERDCHL</sequence>
<evidence type="ECO:0000256" key="8">
    <source>
        <dbReference type="SAM" id="Coils"/>
    </source>
</evidence>
<keyword evidence="11" id="KW-1185">Reference proteome</keyword>
<dbReference type="SFLD" id="SFLDG01060">
    <property type="entry name" value="BATS_domain_containing"/>
    <property type="match status" value="1"/>
</dbReference>
<evidence type="ECO:0000256" key="3">
    <source>
        <dbReference type="ARBA" id="ARBA00022691"/>
    </source>
</evidence>
<dbReference type="InterPro" id="IPR013785">
    <property type="entry name" value="Aldolase_TIM"/>
</dbReference>
<proteinExistence type="predicted"/>
<keyword evidence="2" id="KW-0004">4Fe-4S</keyword>
<dbReference type="SFLD" id="SFLDG01081">
    <property type="entry name" value="cleavage_of_the_Ca-Cb_bond_in"/>
    <property type="match status" value="1"/>
</dbReference>
<name>F8AB09_THEID</name>
<dbReference type="Pfam" id="PF04055">
    <property type="entry name" value="Radical_SAM"/>
    <property type="match status" value="1"/>
</dbReference>
<gene>
    <name evidence="10" type="ordered locus">Thein_0493</name>
</gene>
<dbReference type="SFLD" id="SFLDF00319">
    <property type="entry name" value="Fe_hydrogenase_maturase_(HydG"/>
    <property type="match status" value="1"/>
</dbReference>
<dbReference type="PROSITE" id="PS51918">
    <property type="entry name" value="RADICAL_SAM"/>
    <property type="match status" value="1"/>
</dbReference>
<dbReference type="HOGENOM" id="CLU_046249_0_0_0"/>
<evidence type="ECO:0000313" key="10">
    <source>
        <dbReference type="EMBL" id="AEH44375.1"/>
    </source>
</evidence>
<dbReference type="CDD" id="cd01335">
    <property type="entry name" value="Radical_SAM"/>
    <property type="match status" value="1"/>
</dbReference>
<dbReference type="PATRIC" id="fig|667014.3.peg.512"/>
<dbReference type="EMBL" id="CP002683">
    <property type="protein sequence ID" value="AEH44375.1"/>
    <property type="molecule type" value="Genomic_DNA"/>
</dbReference>
<comment type="cofactor">
    <cofactor evidence="1">
        <name>[4Fe-4S] cluster</name>
        <dbReference type="ChEBI" id="CHEBI:49883"/>
    </cofactor>
</comment>
<dbReference type="Pfam" id="PF06968">
    <property type="entry name" value="BATS"/>
    <property type="match status" value="1"/>
</dbReference>
<dbReference type="SMART" id="SM00876">
    <property type="entry name" value="BATS"/>
    <property type="match status" value="1"/>
</dbReference>
<dbReference type="PANTHER" id="PTHR43583">
    <property type="entry name" value="2-IMINOACETATE SYNTHASE"/>
    <property type="match status" value="1"/>
</dbReference>
<protein>
    <submittedName>
        <fullName evidence="10">Biotin and thiamin synthesis associated</fullName>
    </submittedName>
</protein>
<keyword evidence="8" id="KW-0175">Coiled coil</keyword>
<dbReference type="Gene3D" id="3.20.20.70">
    <property type="entry name" value="Aldolase class I"/>
    <property type="match status" value="1"/>
</dbReference>
<dbReference type="GO" id="GO:0003824">
    <property type="term" value="F:catalytic activity"/>
    <property type="evidence" value="ECO:0007669"/>
    <property type="project" value="InterPro"/>
</dbReference>
<evidence type="ECO:0000256" key="2">
    <source>
        <dbReference type="ARBA" id="ARBA00022485"/>
    </source>
</evidence>
<keyword evidence="4" id="KW-0479">Metal-binding</keyword>
<evidence type="ECO:0000313" key="11">
    <source>
        <dbReference type="Proteomes" id="UP000006793"/>
    </source>
</evidence>
<dbReference type="GO" id="GO:0051539">
    <property type="term" value="F:4 iron, 4 sulfur cluster binding"/>
    <property type="evidence" value="ECO:0007669"/>
    <property type="project" value="UniProtKB-KW"/>
</dbReference>
<dbReference type="GO" id="GO:0044272">
    <property type="term" value="P:sulfur compound biosynthetic process"/>
    <property type="evidence" value="ECO:0007669"/>
    <property type="project" value="UniProtKB-ARBA"/>
</dbReference>
<dbReference type="InterPro" id="IPR010722">
    <property type="entry name" value="BATS_dom"/>
</dbReference>